<dbReference type="EMBL" id="ABEU02000024">
    <property type="protein sequence ID" value="PNR28566.1"/>
    <property type="molecule type" value="Genomic_DNA"/>
</dbReference>
<reference evidence="2" key="3">
    <citation type="submission" date="2020-12" db="UniProtKB">
        <authorList>
            <consortium name="EnsemblPlants"/>
        </authorList>
    </citation>
    <scope>IDENTIFICATION</scope>
</reference>
<keyword evidence="3" id="KW-1185">Reference proteome</keyword>
<dbReference type="InParanoid" id="A0A2K1IH09"/>
<name>A0A2K1IH09_PHYPA</name>
<proteinExistence type="predicted"/>
<evidence type="ECO:0000313" key="1">
    <source>
        <dbReference type="EMBL" id="PNR28566.1"/>
    </source>
</evidence>
<reference evidence="1 3" key="2">
    <citation type="journal article" date="2018" name="Plant J.">
        <title>The Physcomitrella patens chromosome-scale assembly reveals moss genome structure and evolution.</title>
        <authorList>
            <person name="Lang D."/>
            <person name="Ullrich K.K."/>
            <person name="Murat F."/>
            <person name="Fuchs J."/>
            <person name="Jenkins J."/>
            <person name="Haas F.B."/>
            <person name="Piednoel M."/>
            <person name="Gundlach H."/>
            <person name="Van Bel M."/>
            <person name="Meyberg R."/>
            <person name="Vives C."/>
            <person name="Morata J."/>
            <person name="Symeonidi A."/>
            <person name="Hiss M."/>
            <person name="Muchero W."/>
            <person name="Kamisugi Y."/>
            <person name="Saleh O."/>
            <person name="Blanc G."/>
            <person name="Decker E.L."/>
            <person name="van Gessel N."/>
            <person name="Grimwood J."/>
            <person name="Hayes R.D."/>
            <person name="Graham S.W."/>
            <person name="Gunter L.E."/>
            <person name="McDaniel S.F."/>
            <person name="Hoernstein S.N.W."/>
            <person name="Larsson A."/>
            <person name="Li F.W."/>
            <person name="Perroud P.F."/>
            <person name="Phillips J."/>
            <person name="Ranjan P."/>
            <person name="Rokshar D.S."/>
            <person name="Rothfels C.J."/>
            <person name="Schneider L."/>
            <person name="Shu S."/>
            <person name="Stevenson D.W."/>
            <person name="Thummler F."/>
            <person name="Tillich M."/>
            <person name="Villarreal Aguilar J.C."/>
            <person name="Widiez T."/>
            <person name="Wong G.K."/>
            <person name="Wymore A."/>
            <person name="Zhang Y."/>
            <person name="Zimmer A.D."/>
            <person name="Quatrano R.S."/>
            <person name="Mayer K.F.X."/>
            <person name="Goodstein D."/>
            <person name="Casacuberta J.M."/>
            <person name="Vandepoele K."/>
            <person name="Reski R."/>
            <person name="Cuming A.C."/>
            <person name="Tuskan G.A."/>
            <person name="Maumus F."/>
            <person name="Salse J."/>
            <person name="Schmutz J."/>
            <person name="Rensing S.A."/>
        </authorList>
    </citation>
    <scope>NUCLEOTIDE SEQUENCE [LARGE SCALE GENOMIC DNA]</scope>
    <source>
        <strain evidence="2 3">cv. Gransden 2004</strain>
    </source>
</reference>
<reference evidence="1 3" key="1">
    <citation type="journal article" date="2008" name="Science">
        <title>The Physcomitrella genome reveals evolutionary insights into the conquest of land by plants.</title>
        <authorList>
            <person name="Rensing S."/>
            <person name="Lang D."/>
            <person name="Zimmer A."/>
            <person name="Terry A."/>
            <person name="Salamov A."/>
            <person name="Shapiro H."/>
            <person name="Nishiyama T."/>
            <person name="Perroud P.-F."/>
            <person name="Lindquist E."/>
            <person name="Kamisugi Y."/>
            <person name="Tanahashi T."/>
            <person name="Sakakibara K."/>
            <person name="Fujita T."/>
            <person name="Oishi K."/>
            <person name="Shin-I T."/>
            <person name="Kuroki Y."/>
            <person name="Toyoda A."/>
            <person name="Suzuki Y."/>
            <person name="Hashimoto A."/>
            <person name="Yamaguchi K."/>
            <person name="Sugano A."/>
            <person name="Kohara Y."/>
            <person name="Fujiyama A."/>
            <person name="Anterola A."/>
            <person name="Aoki S."/>
            <person name="Ashton N."/>
            <person name="Barbazuk W.B."/>
            <person name="Barker E."/>
            <person name="Bennetzen J."/>
            <person name="Bezanilla M."/>
            <person name="Blankenship R."/>
            <person name="Cho S.H."/>
            <person name="Dutcher S."/>
            <person name="Estelle M."/>
            <person name="Fawcett J.A."/>
            <person name="Gundlach H."/>
            <person name="Hanada K."/>
            <person name="Heyl A."/>
            <person name="Hicks K.A."/>
            <person name="Hugh J."/>
            <person name="Lohr M."/>
            <person name="Mayer K."/>
            <person name="Melkozernov A."/>
            <person name="Murata T."/>
            <person name="Nelson D."/>
            <person name="Pils B."/>
            <person name="Prigge M."/>
            <person name="Reiss B."/>
            <person name="Renner T."/>
            <person name="Rombauts S."/>
            <person name="Rushton P."/>
            <person name="Sanderfoot A."/>
            <person name="Schween G."/>
            <person name="Shiu S.-H."/>
            <person name="Stueber K."/>
            <person name="Theodoulou F.L."/>
            <person name="Tu H."/>
            <person name="Van de Peer Y."/>
            <person name="Verrier P.J."/>
            <person name="Waters E."/>
            <person name="Wood A."/>
            <person name="Yang L."/>
            <person name="Cove D."/>
            <person name="Cuming A."/>
            <person name="Hasebe M."/>
            <person name="Lucas S."/>
            <person name="Mishler D.B."/>
            <person name="Reski R."/>
            <person name="Grigoriev I."/>
            <person name="Quatrano R.S."/>
            <person name="Boore J.L."/>
        </authorList>
    </citation>
    <scope>NUCLEOTIDE SEQUENCE [LARGE SCALE GENOMIC DNA]</scope>
    <source>
        <strain evidence="2 3">cv. Gransden 2004</strain>
    </source>
</reference>
<evidence type="ECO:0000313" key="3">
    <source>
        <dbReference type="Proteomes" id="UP000006727"/>
    </source>
</evidence>
<accession>A0A2K1IH09</accession>
<organism evidence="1">
    <name type="scientific">Physcomitrium patens</name>
    <name type="common">Spreading-leaved earth moss</name>
    <name type="synonym">Physcomitrella patens</name>
    <dbReference type="NCBI Taxonomy" id="3218"/>
    <lineage>
        <taxon>Eukaryota</taxon>
        <taxon>Viridiplantae</taxon>
        <taxon>Streptophyta</taxon>
        <taxon>Embryophyta</taxon>
        <taxon>Bryophyta</taxon>
        <taxon>Bryophytina</taxon>
        <taxon>Bryopsida</taxon>
        <taxon>Funariidae</taxon>
        <taxon>Funariales</taxon>
        <taxon>Funariaceae</taxon>
        <taxon>Physcomitrium</taxon>
    </lineage>
</organism>
<evidence type="ECO:0000313" key="2">
    <source>
        <dbReference type="EnsemblPlants" id="Pp3c24_16300V3.1"/>
    </source>
</evidence>
<gene>
    <name evidence="1" type="ORF">PHYPA_029158</name>
</gene>
<sequence>MIPATLHLAIPGIQMRAILTPSTCSGSTSDSGDELEEADALSLIRDKSLTPFPKQKLDVLKPALMSSKR</sequence>
<protein>
    <submittedName>
        <fullName evidence="1 2">Uncharacterized protein</fullName>
    </submittedName>
</protein>
<dbReference type="AlphaFoldDB" id="A0A2K1IH09"/>
<dbReference type="Gramene" id="Pp3c24_16300V3.1">
    <property type="protein sequence ID" value="Pp3c24_16300V3.1"/>
    <property type="gene ID" value="Pp3c24_16300"/>
</dbReference>
<dbReference type="Proteomes" id="UP000006727">
    <property type="component" value="Chromosome 24"/>
</dbReference>
<dbReference type="EnsemblPlants" id="Pp3c24_16300V3.1">
    <property type="protein sequence ID" value="Pp3c24_16300V3.1"/>
    <property type="gene ID" value="Pp3c24_16300"/>
</dbReference>